<proteinExistence type="inferred from homology"/>
<name>A0A1A7R5C0_9FLAO</name>
<dbReference type="RefSeq" id="WP_066431079.1">
    <property type="nucleotide sequence ID" value="NZ_LZRN01000005.1"/>
</dbReference>
<keyword evidence="4" id="KW-1185">Reference proteome</keyword>
<dbReference type="SUPFAM" id="SSF52402">
    <property type="entry name" value="Adenine nucleotide alpha hydrolases-like"/>
    <property type="match status" value="1"/>
</dbReference>
<protein>
    <submittedName>
        <fullName evidence="3">Nucleotide-binding universal stress UspA family protein</fullName>
    </submittedName>
</protein>
<comment type="caution">
    <text evidence="3">The sequence shown here is derived from an EMBL/GenBank/DDBJ whole genome shotgun (WGS) entry which is preliminary data.</text>
</comment>
<dbReference type="Pfam" id="PF00582">
    <property type="entry name" value="Usp"/>
    <property type="match status" value="1"/>
</dbReference>
<sequence>MKNILVPVGSSKNAESHLQYAVDFARAFGAKLYVVQIFNVYTKAGTMIKVDNILERESLAFLKSHVEKVDIKGVEVIVKTFKGKLVETLELVCQTADIDLILIEPRTNSVKEEVYLGKTSGKIIKQTSIPALIVPEGFTFKPMKTILIALKSAIIRKDDVLKPLISIKNQFNSKIDLLLVQTPFYNEGDFDVNEELAGLISHTSHSENTTTFQGVLDNYKEINPDLLCVVRRKRGFFTKIWENNTILKKDFNSSTLPVLVLSGLK</sequence>
<dbReference type="InterPro" id="IPR006016">
    <property type="entry name" value="UspA"/>
</dbReference>
<feature type="domain" description="UspA" evidence="2">
    <location>
        <begin position="1"/>
        <end position="135"/>
    </location>
</feature>
<dbReference type="InterPro" id="IPR006015">
    <property type="entry name" value="Universal_stress_UspA"/>
</dbReference>
<dbReference type="PANTHER" id="PTHR46268">
    <property type="entry name" value="STRESS RESPONSE PROTEIN NHAX"/>
    <property type="match status" value="1"/>
</dbReference>
<dbReference type="AlphaFoldDB" id="A0A1A7R5C0"/>
<evidence type="ECO:0000313" key="4">
    <source>
        <dbReference type="Proteomes" id="UP000248987"/>
    </source>
</evidence>
<accession>A0A1A7R5C0</accession>
<dbReference type="PRINTS" id="PR01438">
    <property type="entry name" value="UNVRSLSTRESS"/>
</dbReference>
<dbReference type="EMBL" id="QLLQ01000003">
    <property type="protein sequence ID" value="RAJ25763.1"/>
    <property type="molecule type" value="Genomic_DNA"/>
</dbReference>
<dbReference type="Proteomes" id="UP000248987">
    <property type="component" value="Unassembled WGS sequence"/>
</dbReference>
<dbReference type="PANTHER" id="PTHR46268:SF25">
    <property type="entry name" value="USPA DOMAIN PROTEIN"/>
    <property type="match status" value="1"/>
</dbReference>
<gene>
    <name evidence="3" type="ORF">LX77_01178</name>
</gene>
<dbReference type="OrthoDB" id="1421767at2"/>
<organism evidence="3 4">
    <name type="scientific">Gelidibacter algens</name>
    <dbReference type="NCBI Taxonomy" id="49280"/>
    <lineage>
        <taxon>Bacteria</taxon>
        <taxon>Pseudomonadati</taxon>
        <taxon>Bacteroidota</taxon>
        <taxon>Flavobacteriia</taxon>
        <taxon>Flavobacteriales</taxon>
        <taxon>Flavobacteriaceae</taxon>
        <taxon>Gelidibacter</taxon>
    </lineage>
</organism>
<reference evidence="3 4" key="1">
    <citation type="submission" date="2018-06" db="EMBL/GenBank/DDBJ databases">
        <title>Genomic Encyclopedia of Archaeal and Bacterial Type Strains, Phase II (KMG-II): from individual species to whole genera.</title>
        <authorList>
            <person name="Goeker M."/>
        </authorList>
    </citation>
    <scope>NUCLEOTIDE SEQUENCE [LARGE SCALE GENOMIC DNA]</scope>
    <source>
        <strain evidence="3 4">DSM 12408</strain>
    </source>
</reference>
<dbReference type="Gene3D" id="3.40.50.12370">
    <property type="match status" value="1"/>
</dbReference>
<dbReference type="CDD" id="cd00293">
    <property type="entry name" value="USP-like"/>
    <property type="match status" value="1"/>
</dbReference>
<evidence type="ECO:0000259" key="2">
    <source>
        <dbReference type="Pfam" id="PF00582"/>
    </source>
</evidence>
<comment type="similarity">
    <text evidence="1">Belongs to the universal stress protein A family.</text>
</comment>
<evidence type="ECO:0000313" key="3">
    <source>
        <dbReference type="EMBL" id="RAJ25763.1"/>
    </source>
</evidence>
<evidence type="ECO:0000256" key="1">
    <source>
        <dbReference type="ARBA" id="ARBA00008791"/>
    </source>
</evidence>
<dbReference type="STRING" id="49280.A9996_03845"/>